<accession>A0A1H6ZNE7</accession>
<reference evidence="2 3" key="1">
    <citation type="submission" date="2016-10" db="EMBL/GenBank/DDBJ databases">
        <authorList>
            <person name="de Groot N.N."/>
        </authorList>
    </citation>
    <scope>NUCLEOTIDE SEQUENCE [LARGE SCALE GENOMIC DNA]</scope>
    <source>
        <strain evidence="2 3">DSM 19938</strain>
    </source>
</reference>
<keyword evidence="3" id="KW-1185">Reference proteome</keyword>
<dbReference type="RefSeq" id="WP_090340821.1">
    <property type="nucleotide sequence ID" value="NZ_FNXY01000009.1"/>
</dbReference>
<feature type="domain" description="DUF6089" evidence="1">
    <location>
        <begin position="37"/>
        <end position="156"/>
    </location>
</feature>
<dbReference type="InterPro" id="IPR045743">
    <property type="entry name" value="DUF6089"/>
</dbReference>
<dbReference type="STRING" id="408657.SAMN04487995_5237"/>
<dbReference type="OrthoDB" id="654178at2"/>
<dbReference type="EMBL" id="FNXY01000009">
    <property type="protein sequence ID" value="SEJ55023.1"/>
    <property type="molecule type" value="Genomic_DNA"/>
</dbReference>
<dbReference type="Pfam" id="PF19573">
    <property type="entry name" value="DUF6089"/>
    <property type="match status" value="2"/>
</dbReference>
<proteinExistence type="predicted"/>
<evidence type="ECO:0000259" key="1">
    <source>
        <dbReference type="Pfam" id="PF19573"/>
    </source>
</evidence>
<evidence type="ECO:0000313" key="2">
    <source>
        <dbReference type="EMBL" id="SEJ55023.1"/>
    </source>
</evidence>
<organism evidence="2 3">
    <name type="scientific">Dyadobacter koreensis</name>
    <dbReference type="NCBI Taxonomy" id="408657"/>
    <lineage>
        <taxon>Bacteria</taxon>
        <taxon>Pseudomonadati</taxon>
        <taxon>Bacteroidota</taxon>
        <taxon>Cytophagia</taxon>
        <taxon>Cytophagales</taxon>
        <taxon>Spirosomataceae</taxon>
        <taxon>Dyadobacter</taxon>
    </lineage>
</organism>
<name>A0A1H6ZNE7_9BACT</name>
<feature type="domain" description="DUF6089" evidence="1">
    <location>
        <begin position="191"/>
        <end position="228"/>
    </location>
</feature>
<dbReference type="AlphaFoldDB" id="A0A1H6ZNE7"/>
<protein>
    <recommendedName>
        <fullName evidence="1">DUF6089 domain-containing protein</fullName>
    </recommendedName>
</protein>
<sequence>MRPISKKLVFLLILGLLVINYETEAQVRRGTFIPYSSAGFGIGTSSYYGDMASYTTPLRSTFGMMRWSITGNYTRHFTPRLAARASFTYARIVGDDYEMNKKDPTNIRFPRNLSFRNDLKEFAVVGIYKLTPDNRSYDRRPQFGAYLFGGIAAVAHNPKAKDEVTGDWVKLQSLGTEGQGQPGYAKPYSLIQMAIPIGIGVRYKINDRFDIGAELGFRFTFTDYLDDVSGVYADPSVFQPGSTGEKFSNRSREQFSTRKGKDRTAGLIEYVKAAYNIDTTDPYSVLEGQNYGRAGNERGFNVKGNDNYMTGTISVHYIIPSQVKCPPLK</sequence>
<dbReference type="Proteomes" id="UP000199532">
    <property type="component" value="Unassembled WGS sequence"/>
</dbReference>
<evidence type="ECO:0000313" key="3">
    <source>
        <dbReference type="Proteomes" id="UP000199532"/>
    </source>
</evidence>
<gene>
    <name evidence="2" type="ORF">SAMN04487995_5237</name>
</gene>